<dbReference type="InterPro" id="IPR018113">
    <property type="entry name" value="PTrfase_EIIB_Cys"/>
</dbReference>
<dbReference type="Pfam" id="PF02378">
    <property type="entry name" value="PTS_EIIC"/>
    <property type="match status" value="1"/>
</dbReference>
<dbReference type="InterPro" id="IPR036878">
    <property type="entry name" value="Glu_permease_IIB"/>
</dbReference>
<gene>
    <name evidence="11" type="ORF">HMPREF3222_00988</name>
</gene>
<keyword evidence="5" id="KW-0808">Transferase</keyword>
<dbReference type="SUPFAM" id="SSF55604">
    <property type="entry name" value="Glucose permease domain IIB"/>
    <property type="match status" value="1"/>
</dbReference>
<dbReference type="InterPro" id="IPR001996">
    <property type="entry name" value="PTS_IIB_1"/>
</dbReference>
<dbReference type="GO" id="GO:0008982">
    <property type="term" value="F:protein-N(PI)-phosphohistidine-sugar phosphotransferase activity"/>
    <property type="evidence" value="ECO:0007669"/>
    <property type="project" value="InterPro"/>
</dbReference>
<dbReference type="EMBL" id="LRPU01000050">
    <property type="protein sequence ID" value="KXA13008.1"/>
    <property type="molecule type" value="Genomic_DNA"/>
</dbReference>
<dbReference type="PROSITE" id="PS51103">
    <property type="entry name" value="PTS_EIIC_TYPE_1"/>
    <property type="match status" value="1"/>
</dbReference>
<comment type="subcellular location">
    <subcellularLocation>
        <location evidence="1">Cell membrane</location>
        <topology evidence="1">Multi-pass membrane protein</topology>
    </subcellularLocation>
</comment>
<keyword evidence="9" id="KW-1133">Transmembrane helix</keyword>
<keyword evidence="10" id="KW-0472">Membrane</keyword>
<dbReference type="CDD" id="cd00212">
    <property type="entry name" value="PTS_IIB_glc"/>
    <property type="match status" value="1"/>
</dbReference>
<keyword evidence="3" id="KW-1003">Cell membrane</keyword>
<dbReference type="Proteomes" id="UP000070646">
    <property type="component" value="Unassembled WGS sequence"/>
</dbReference>
<name>A0A133N9R5_CLOPF</name>
<dbReference type="InterPro" id="IPR003352">
    <property type="entry name" value="PTS_EIIC"/>
</dbReference>
<evidence type="ECO:0000256" key="3">
    <source>
        <dbReference type="ARBA" id="ARBA00022475"/>
    </source>
</evidence>
<dbReference type="InterPro" id="IPR050429">
    <property type="entry name" value="PTS_Glucose_EIICBA"/>
</dbReference>
<evidence type="ECO:0000256" key="7">
    <source>
        <dbReference type="ARBA" id="ARBA00022692"/>
    </source>
</evidence>
<evidence type="ECO:0000256" key="1">
    <source>
        <dbReference type="ARBA" id="ARBA00004651"/>
    </source>
</evidence>
<evidence type="ECO:0000256" key="6">
    <source>
        <dbReference type="ARBA" id="ARBA00022683"/>
    </source>
</evidence>
<dbReference type="NCBIfam" id="TIGR00826">
    <property type="entry name" value="EIIB_glc"/>
    <property type="match status" value="1"/>
</dbReference>
<evidence type="ECO:0000256" key="8">
    <source>
        <dbReference type="ARBA" id="ARBA00022777"/>
    </source>
</evidence>
<evidence type="ECO:0000256" key="5">
    <source>
        <dbReference type="ARBA" id="ARBA00022679"/>
    </source>
</evidence>
<evidence type="ECO:0000313" key="11">
    <source>
        <dbReference type="EMBL" id="KXA13008.1"/>
    </source>
</evidence>
<dbReference type="PANTHER" id="PTHR30009:SF12">
    <property type="entry name" value="PHOSPHOTRANSFERASE IIC COMPONENT GLVC"/>
    <property type="match status" value="1"/>
</dbReference>
<evidence type="ECO:0000256" key="2">
    <source>
        <dbReference type="ARBA" id="ARBA00022448"/>
    </source>
</evidence>
<dbReference type="PROSITE" id="PS51098">
    <property type="entry name" value="PTS_EIIB_TYPE_1"/>
    <property type="match status" value="1"/>
</dbReference>
<reference evidence="11 12" key="1">
    <citation type="submission" date="2016-01" db="EMBL/GenBank/DDBJ databases">
        <authorList>
            <person name="Oliw E.H."/>
        </authorList>
    </citation>
    <scope>NUCLEOTIDE SEQUENCE [LARGE SCALE GENOMIC DNA]</scope>
    <source>
        <strain evidence="11 12">MJR7757A</strain>
    </source>
</reference>
<evidence type="ECO:0000256" key="10">
    <source>
        <dbReference type="ARBA" id="ARBA00023136"/>
    </source>
</evidence>
<dbReference type="GO" id="GO:0016301">
    <property type="term" value="F:kinase activity"/>
    <property type="evidence" value="ECO:0007669"/>
    <property type="project" value="UniProtKB-KW"/>
</dbReference>
<dbReference type="RefSeq" id="WP_060795003.1">
    <property type="nucleotide sequence ID" value="NZ_CATNWN010000007.1"/>
</dbReference>
<dbReference type="InterPro" id="IPR013013">
    <property type="entry name" value="PTS_EIIC_1"/>
</dbReference>
<comment type="caution">
    <text evidence="11">The sequence shown here is derived from an EMBL/GenBank/DDBJ whole genome shotgun (WGS) entry which is preliminary data.</text>
</comment>
<organism evidence="11 12">
    <name type="scientific">Clostridium perfringens</name>
    <dbReference type="NCBI Taxonomy" id="1502"/>
    <lineage>
        <taxon>Bacteria</taxon>
        <taxon>Bacillati</taxon>
        <taxon>Bacillota</taxon>
        <taxon>Clostridia</taxon>
        <taxon>Eubacteriales</taxon>
        <taxon>Clostridiaceae</taxon>
        <taxon>Clostridium</taxon>
    </lineage>
</organism>
<evidence type="ECO:0000313" key="12">
    <source>
        <dbReference type="Proteomes" id="UP000070646"/>
    </source>
</evidence>
<dbReference type="PANTHER" id="PTHR30009">
    <property type="entry name" value="CYTOCHROME C-TYPE SYNTHESIS PROTEIN AND PTS TRANSMEMBRANE COMPONENT"/>
    <property type="match status" value="1"/>
</dbReference>
<dbReference type="AlphaFoldDB" id="A0A133N9R5"/>
<sequence length="527" mass="57444">MMQKIQRFGAAMFTPVLLFAFAGITVGLCILFKNPDIVGPIANEGTLWYQIWTLIEEGGWTVFRQLPLLFVVGLPIALAKKAQARACMEALVTYLTFNYFVNSILTQWGSFFGVDFAQEVGGVSGLTTIAGIKTFDTGMIGAILIAGIAVWIHNRFFDTELPEYLGIFRGSSFVVMIGFFVMIPTAFVVCLVWPAVQNGINSLQGFLASSGIVGVWIYTFLERILIPTGLHHFIYGPFIFGPAVVEGGIATYWPQHLAQYAMSQQSLTELFPAGGFALHGHSKIFGSVGIALALYMTAKPNKKKIVAGLLIPATLTAILAGITEPLEFTFLFVAPILFVVHAILAATLAAAEFAFGVSGNFGGGIIEWAAQNWIPLAKNHWQTYLIQIAIGLCFTAIYFIVFRFVILKMNLKTPGREDDDEETKLYTKADYKAKKGEESVKEDKSGKSKTAKKAEGILEALGGKENIVDVTNCATRLRLTVKDESKLASDSVFKSAGALGVVRNGKAIQVIIGLSVSQVREEFEQLL</sequence>
<evidence type="ECO:0000256" key="4">
    <source>
        <dbReference type="ARBA" id="ARBA00022597"/>
    </source>
</evidence>
<proteinExistence type="predicted"/>
<dbReference type="PROSITE" id="PS01035">
    <property type="entry name" value="PTS_EIIB_TYPE_1_CYS"/>
    <property type="match status" value="1"/>
</dbReference>
<protein>
    <submittedName>
        <fullName evidence="11">PTS system maltose-specific EIICB component</fullName>
    </submittedName>
</protein>
<dbReference type="GO" id="GO:0005886">
    <property type="term" value="C:plasma membrane"/>
    <property type="evidence" value="ECO:0007669"/>
    <property type="project" value="UniProtKB-SubCell"/>
</dbReference>
<dbReference type="GO" id="GO:0090563">
    <property type="term" value="F:protein-phosphocysteine-sugar phosphotransferase activity"/>
    <property type="evidence" value="ECO:0007669"/>
    <property type="project" value="TreeGrafter"/>
</dbReference>
<evidence type="ECO:0000256" key="9">
    <source>
        <dbReference type="ARBA" id="ARBA00022989"/>
    </source>
</evidence>
<dbReference type="Pfam" id="PF00367">
    <property type="entry name" value="PTS_EIIB"/>
    <property type="match status" value="1"/>
</dbReference>
<dbReference type="Gene3D" id="3.30.1360.60">
    <property type="entry name" value="Glucose permease domain IIB"/>
    <property type="match status" value="1"/>
</dbReference>
<dbReference type="GO" id="GO:0009401">
    <property type="term" value="P:phosphoenolpyruvate-dependent sugar phosphotransferase system"/>
    <property type="evidence" value="ECO:0007669"/>
    <property type="project" value="UniProtKB-KW"/>
</dbReference>
<keyword evidence="4" id="KW-0762">Sugar transport</keyword>
<accession>A0A133N9R5</accession>
<keyword evidence="8" id="KW-0418">Kinase</keyword>
<dbReference type="PATRIC" id="fig|1502.174.peg.1004"/>
<keyword evidence="2" id="KW-0813">Transport</keyword>
<keyword evidence="7" id="KW-0812">Transmembrane</keyword>
<dbReference type="InterPro" id="IPR010975">
    <property type="entry name" value="PTS_IIBC_a_glc"/>
</dbReference>
<dbReference type="NCBIfam" id="TIGR02005">
    <property type="entry name" value="PTS-IIBC-alpha"/>
    <property type="match status" value="1"/>
</dbReference>
<keyword evidence="6" id="KW-0598">Phosphotransferase system</keyword>